<comment type="caution">
    <text evidence="2">The sequence shown here is derived from an EMBL/GenBank/DDBJ whole genome shotgun (WGS) entry which is preliminary data.</text>
</comment>
<feature type="transmembrane region" description="Helical" evidence="1">
    <location>
        <begin position="20"/>
        <end position="38"/>
    </location>
</feature>
<proteinExistence type="predicted"/>
<gene>
    <name evidence="2" type="ORF">GYN19_08730</name>
</gene>
<keyword evidence="3" id="KW-1185">Reference proteome</keyword>
<keyword evidence="1" id="KW-0812">Transmembrane</keyword>
<name>A0ABT0AND9_9LACT</name>
<evidence type="ECO:0000313" key="3">
    <source>
        <dbReference type="Proteomes" id="UP001522462"/>
    </source>
</evidence>
<reference evidence="2 3" key="1">
    <citation type="journal article" date="2022" name="Microbiol. Res.">
        <title>Comparative genome analysis, predicted lifestyle and antimicrobial strategies of Lactococcus carnosus and Lactococcus paracarnosus isolated from meat.</title>
        <authorList>
            <person name="Werum V."/>
            <person name="Ehrmann M."/>
            <person name="Vogel R."/>
            <person name="Hilgarth M."/>
        </authorList>
    </citation>
    <scope>NUCLEOTIDE SEQUENCE [LARGE SCALE GENOMIC DNA]</scope>
    <source>
        <strain evidence="2 3">TMW21897</strain>
    </source>
</reference>
<keyword evidence="1" id="KW-1133">Transmembrane helix</keyword>
<evidence type="ECO:0000256" key="1">
    <source>
        <dbReference type="SAM" id="Phobius"/>
    </source>
</evidence>
<keyword evidence="1" id="KW-0472">Membrane</keyword>
<accession>A0ABT0AND9</accession>
<dbReference type="EMBL" id="JAAEDA010000013">
    <property type="protein sequence ID" value="MCJ1978035.1"/>
    <property type="molecule type" value="Genomic_DNA"/>
</dbReference>
<dbReference type="RefSeq" id="WP_243914985.1">
    <property type="nucleotide sequence ID" value="NZ_JAAECY010000046.1"/>
</dbReference>
<evidence type="ECO:0000313" key="2">
    <source>
        <dbReference type="EMBL" id="MCJ1978035.1"/>
    </source>
</evidence>
<dbReference type="Proteomes" id="UP001522462">
    <property type="component" value="Unassembled WGS sequence"/>
</dbReference>
<organism evidence="2 3">
    <name type="scientific">Pseudolactococcus paracarnosus</name>
    <dbReference type="NCBI Taxonomy" id="2749962"/>
    <lineage>
        <taxon>Bacteria</taxon>
        <taxon>Bacillati</taxon>
        <taxon>Bacillota</taxon>
        <taxon>Bacilli</taxon>
        <taxon>Lactobacillales</taxon>
        <taxon>Streptococcaceae</taxon>
        <taxon>Pseudolactococcus</taxon>
    </lineage>
</organism>
<sequence length="240" mass="25472">MKKMGSIVKKVKETTLNQRIATGAVLFILVSGAIIAGHQNKVIHASNQNKVSKEVKIKVTNEAKKNIVNQDKPVSDTNTVLSASPVPNIEQSDSTAEIHTVVPSDKHKVEQFQFSSATVFAQTQYSHTENGHVEGAYYAIPSSQSMIATTMMGTIISGTVSRGGIGLEKGSILLNYVLNFDSTGNYVSGSVTSSGYVSTSLNLVAGQNYIGQSVNFITTTGGYAGSGSYIYPIIANITLT</sequence>
<protein>
    <submittedName>
        <fullName evidence="2">Uncharacterized protein</fullName>
    </submittedName>
</protein>